<dbReference type="Proteomes" id="UP001292079">
    <property type="component" value="Unassembled WGS sequence"/>
</dbReference>
<feature type="region of interest" description="Disordered" evidence="1">
    <location>
        <begin position="275"/>
        <end position="305"/>
    </location>
</feature>
<feature type="transmembrane region" description="Helical" evidence="2">
    <location>
        <begin position="120"/>
        <end position="142"/>
    </location>
</feature>
<evidence type="ECO:0000256" key="1">
    <source>
        <dbReference type="SAM" id="MobiDB-lite"/>
    </source>
</evidence>
<gene>
    <name evidence="3" type="ORF">MN116_000944</name>
</gene>
<sequence>MNKCKTNKQISFSSNCKHNVPESSLPIQLDHVYQHYYELMKLYTTPENYCQREYLNNPITTNCFDFPNPLTTTNTIISNSNNSAELSNSINLFCCLHSKKINYLINCCSSPRFQRIMYHFVLTLLGISIVLSIILLLLGIFLNYRACLTTGCILGIASFGALLHGCLRHRTLPNSPIPIILSTSCMHPIRNKIPISMNKISGKFSHEQQQQQLQQLPCDCSMNPLIKRQYLAPTGYYYINNHRNSNHNKNTEVLIGRNFDNLGQSYHLQTVNDMHSGHLKNKGNIECSSDTSSSSSSSPSSLALSMTSPLSPIVTKMTTASTQKYKNNNGNNDQTTHVHKHLLKYGDNYKLTNSINYKICHSTLSSSYPIDYEHQEDFINNPQSSNWNNESQIYTPRSCLCSSSALSHSIETSNIQQSHIINSDLCDLDCSPEINIESHDQCKHINIWQRNQSTYSENNHSNLFTTDNDKQSNQYYSNHSLVIDKSNHINHINDQWKHIHSFMIYPKLSNKILLRNYLNLLNRLYHHVDHSQQLSYTNEHFNSEYGNDIFGPHAWQSWKNWVD</sequence>
<keyword evidence="2" id="KW-1133">Transmembrane helix</keyword>
<protein>
    <submittedName>
        <fullName evidence="3">Uncharacterized protein</fullName>
    </submittedName>
</protein>
<reference evidence="3" key="1">
    <citation type="submission" date="2022-04" db="EMBL/GenBank/DDBJ databases">
        <authorList>
            <person name="Xu L."/>
            <person name="Lv Z."/>
        </authorList>
    </citation>
    <scope>NUCLEOTIDE SEQUENCE</scope>
    <source>
        <strain evidence="3">LV_2022a</strain>
    </source>
</reference>
<keyword evidence="2" id="KW-0812">Transmembrane</keyword>
<dbReference type="EMBL" id="JALJAT010000001">
    <property type="protein sequence ID" value="KAK4475676.1"/>
    <property type="molecule type" value="Genomic_DNA"/>
</dbReference>
<proteinExistence type="predicted"/>
<name>A0AAE2D8W8_SCHME</name>
<evidence type="ECO:0000313" key="4">
    <source>
        <dbReference type="Proteomes" id="UP001292079"/>
    </source>
</evidence>
<keyword evidence="2" id="KW-0472">Membrane</keyword>
<dbReference type="AlphaFoldDB" id="A0AAE2D8W8"/>
<comment type="caution">
    <text evidence="3">The sequence shown here is derived from an EMBL/GenBank/DDBJ whole genome shotgun (WGS) entry which is preliminary data.</text>
</comment>
<accession>A0AAE2D8W8</accession>
<reference evidence="3" key="2">
    <citation type="journal article" date="2023" name="Infect Dis Poverty">
        <title>Chromosome-scale genome of the human blood fluke Schistosoma mekongi and its implications for public health.</title>
        <authorList>
            <person name="Zhou M."/>
            <person name="Xu L."/>
            <person name="Xu D."/>
            <person name="Chen W."/>
            <person name="Khan J."/>
            <person name="Hu Y."/>
            <person name="Huang H."/>
            <person name="Wei H."/>
            <person name="Zhang Y."/>
            <person name="Chusongsang P."/>
            <person name="Tanasarnprasert K."/>
            <person name="Hu X."/>
            <person name="Limpanont Y."/>
            <person name="Lv Z."/>
        </authorList>
    </citation>
    <scope>NUCLEOTIDE SEQUENCE</scope>
    <source>
        <strain evidence="3">LV_2022a</strain>
    </source>
</reference>
<evidence type="ECO:0000313" key="3">
    <source>
        <dbReference type="EMBL" id="KAK4475676.1"/>
    </source>
</evidence>
<organism evidence="3 4">
    <name type="scientific">Schistosoma mekongi</name>
    <name type="common">Parasitic worm</name>
    <dbReference type="NCBI Taxonomy" id="38744"/>
    <lineage>
        <taxon>Eukaryota</taxon>
        <taxon>Metazoa</taxon>
        <taxon>Spiralia</taxon>
        <taxon>Lophotrochozoa</taxon>
        <taxon>Platyhelminthes</taxon>
        <taxon>Trematoda</taxon>
        <taxon>Digenea</taxon>
        <taxon>Strigeidida</taxon>
        <taxon>Schistosomatoidea</taxon>
        <taxon>Schistosomatidae</taxon>
        <taxon>Schistosoma</taxon>
    </lineage>
</organism>
<evidence type="ECO:0000256" key="2">
    <source>
        <dbReference type="SAM" id="Phobius"/>
    </source>
</evidence>
<keyword evidence="4" id="KW-1185">Reference proteome</keyword>
<feature type="compositionally biased region" description="Low complexity" evidence="1">
    <location>
        <begin position="288"/>
        <end position="305"/>
    </location>
</feature>